<name>E0TF52_PARBH</name>
<feature type="transmembrane region" description="Helical" evidence="8">
    <location>
        <begin position="178"/>
        <end position="196"/>
    </location>
</feature>
<feature type="transmembrane region" description="Helical" evidence="8">
    <location>
        <begin position="368"/>
        <end position="391"/>
    </location>
</feature>
<dbReference type="Pfam" id="PF00375">
    <property type="entry name" value="SDF"/>
    <property type="match status" value="1"/>
</dbReference>
<dbReference type="SUPFAM" id="SSF118215">
    <property type="entry name" value="Proton glutamate symport protein"/>
    <property type="match status" value="1"/>
</dbReference>
<dbReference type="InterPro" id="IPR001991">
    <property type="entry name" value="Na-dicarboxylate_symporter"/>
</dbReference>
<dbReference type="OrthoDB" id="9766690at2"/>
<dbReference type="Gene3D" id="1.10.3860.10">
    <property type="entry name" value="Sodium:dicarboxylate symporter"/>
    <property type="match status" value="1"/>
</dbReference>
<keyword evidence="6 8" id="KW-1133">Transmembrane helix</keyword>
<proteinExistence type="predicted"/>
<evidence type="ECO:0000313" key="10">
    <source>
        <dbReference type="Proteomes" id="UP000001302"/>
    </source>
</evidence>
<reference evidence="9 10" key="2">
    <citation type="journal article" date="2011" name="J. Bacteriol.">
        <title>Complete genome sequence of strain HTCC2503T of Parvularcula bermudensis, the type species of the order "Parvularculales" in the class Alphaproteobacteria.</title>
        <authorList>
            <person name="Oh H.M."/>
            <person name="Kang I."/>
            <person name="Vergin K.L."/>
            <person name="Kang D."/>
            <person name="Rhee K.H."/>
            <person name="Giovannoni S.J."/>
            <person name="Cho J.C."/>
        </authorList>
    </citation>
    <scope>NUCLEOTIDE SEQUENCE [LARGE SCALE GENOMIC DNA]</scope>
    <source>
        <strain evidence="10">ATCC BAA-594 / HTCC2503 / KCTC 12087</strain>
    </source>
</reference>
<evidence type="ECO:0000256" key="2">
    <source>
        <dbReference type="ARBA" id="ARBA00022448"/>
    </source>
</evidence>
<evidence type="ECO:0000313" key="9">
    <source>
        <dbReference type="EMBL" id="ADM08970.1"/>
    </source>
</evidence>
<evidence type="ECO:0000256" key="8">
    <source>
        <dbReference type="SAM" id="Phobius"/>
    </source>
</evidence>
<dbReference type="AlphaFoldDB" id="E0TF52"/>
<dbReference type="GO" id="GO:0015293">
    <property type="term" value="F:symporter activity"/>
    <property type="evidence" value="ECO:0007669"/>
    <property type="project" value="UniProtKB-KW"/>
</dbReference>
<evidence type="ECO:0000256" key="1">
    <source>
        <dbReference type="ARBA" id="ARBA00004651"/>
    </source>
</evidence>
<sequence length="465" mass="48205">MSGQLSALGPIAFYGLSLGAFVFLYALGKTGLPLWVRVLIGLGLGGLAGFFFGEIAAGIKPIGDGFIRLIRMLIVPLVFTTIVAGVIAMGDPKRLGTLGIRTILLYLGTTLFAVTIGLVSGTIFKPGVGVDYRNGAMESQASVVDRLEAAAGAERSVVDQILEIIPENIFQSMVDGDILPIIFFSLVFGVAIIAAGQGAGALGRGMESAAEAILKLTAFIMDLAPYGVYALMAWVLGTQGLDILGSLAKLALALYVACFVHMIIIYGGLIRFVVGLPVRQFFGGILDAMSTSYSTASSSATLPVTIANVTQNLGVERSVAGSVLPLGATINMDGTSIYLGLVALFGAQAVGVDLTIVQMVSVAVTATALSVGTAGIPSASLFLAISLLTGITAGGQSLINQETAILIIALIFPFDRVLDMMRTMTNVTGDAAVATTVAHWEGALNRSAFKKPGHHTEVKPDPVPH</sequence>
<accession>E0TF52</accession>
<feature type="transmembrane region" description="Helical" evidence="8">
    <location>
        <begin position="34"/>
        <end position="57"/>
    </location>
</feature>
<keyword evidence="5" id="KW-0769">Symport</keyword>
<feature type="transmembrane region" description="Helical" evidence="8">
    <location>
        <begin position="102"/>
        <end position="124"/>
    </location>
</feature>
<feature type="transmembrane region" description="Helical" evidence="8">
    <location>
        <begin position="337"/>
        <end position="356"/>
    </location>
</feature>
<dbReference type="HOGENOM" id="CLU_019375_7_1_5"/>
<comment type="subcellular location">
    <subcellularLocation>
        <location evidence="1">Cell membrane</location>
        <topology evidence="1">Multi-pass membrane protein</topology>
    </subcellularLocation>
</comment>
<evidence type="ECO:0000256" key="5">
    <source>
        <dbReference type="ARBA" id="ARBA00022847"/>
    </source>
</evidence>
<organism evidence="9 10">
    <name type="scientific">Parvularcula bermudensis (strain ATCC BAA-594 / HTCC2503 / KCTC 12087)</name>
    <dbReference type="NCBI Taxonomy" id="314260"/>
    <lineage>
        <taxon>Bacteria</taxon>
        <taxon>Pseudomonadati</taxon>
        <taxon>Pseudomonadota</taxon>
        <taxon>Alphaproteobacteria</taxon>
        <taxon>Parvularculales</taxon>
        <taxon>Parvularculaceae</taxon>
        <taxon>Parvularcula</taxon>
    </lineage>
</organism>
<reference evidence="10" key="1">
    <citation type="submission" date="2010-08" db="EMBL/GenBank/DDBJ databases">
        <title>Genome sequence of Parvularcula bermudensis HTCC2503.</title>
        <authorList>
            <person name="Kang D.-M."/>
            <person name="Oh H.-M."/>
            <person name="Cho J.-C."/>
        </authorList>
    </citation>
    <scope>NUCLEOTIDE SEQUENCE [LARGE SCALE GENOMIC DNA]</scope>
    <source>
        <strain evidence="10">ATCC BAA-594 / HTCC2503 / KCTC 12087</strain>
    </source>
</reference>
<dbReference type="PANTHER" id="PTHR42865:SF7">
    <property type="entry name" value="PROTON_GLUTAMATE-ASPARTATE SYMPORTER"/>
    <property type="match status" value="1"/>
</dbReference>
<dbReference type="KEGG" id="pbr:PB2503_04477"/>
<keyword evidence="2" id="KW-0813">Transport</keyword>
<evidence type="ECO:0000256" key="7">
    <source>
        <dbReference type="ARBA" id="ARBA00023136"/>
    </source>
</evidence>
<dbReference type="PRINTS" id="PR00173">
    <property type="entry name" value="EDTRNSPORT"/>
</dbReference>
<dbReference type="PROSITE" id="PS00713">
    <property type="entry name" value="NA_DICARBOXYL_SYMP_1"/>
    <property type="match status" value="1"/>
</dbReference>
<keyword evidence="4 8" id="KW-0812">Transmembrane</keyword>
<dbReference type="GO" id="GO:0005886">
    <property type="term" value="C:plasma membrane"/>
    <property type="evidence" value="ECO:0007669"/>
    <property type="project" value="UniProtKB-SubCell"/>
</dbReference>
<feature type="transmembrane region" description="Helical" evidence="8">
    <location>
        <begin position="216"/>
        <end position="238"/>
    </location>
</feature>
<dbReference type="STRING" id="314260.PB2503_04477"/>
<dbReference type="Proteomes" id="UP000001302">
    <property type="component" value="Chromosome"/>
</dbReference>
<dbReference type="EMBL" id="CP002156">
    <property type="protein sequence ID" value="ADM08970.1"/>
    <property type="molecule type" value="Genomic_DNA"/>
</dbReference>
<gene>
    <name evidence="9" type="ordered locus">PB2503_04477</name>
</gene>
<feature type="transmembrane region" description="Helical" evidence="8">
    <location>
        <begin position="7"/>
        <end position="28"/>
    </location>
</feature>
<feature type="transmembrane region" description="Helical" evidence="8">
    <location>
        <begin position="250"/>
        <end position="274"/>
    </location>
</feature>
<dbReference type="InterPro" id="IPR036458">
    <property type="entry name" value="Na:dicarbo_symporter_sf"/>
</dbReference>
<evidence type="ECO:0000256" key="6">
    <source>
        <dbReference type="ARBA" id="ARBA00022989"/>
    </source>
</evidence>
<dbReference type="GO" id="GO:0006835">
    <property type="term" value="P:dicarboxylic acid transport"/>
    <property type="evidence" value="ECO:0007669"/>
    <property type="project" value="TreeGrafter"/>
</dbReference>
<keyword evidence="7 8" id="KW-0472">Membrane</keyword>
<protein>
    <submittedName>
        <fullName evidence="9">Proton/glutamate symporter</fullName>
    </submittedName>
</protein>
<keyword evidence="10" id="KW-1185">Reference proteome</keyword>
<dbReference type="eggNOG" id="COG1301">
    <property type="taxonomic scope" value="Bacteria"/>
</dbReference>
<keyword evidence="3" id="KW-1003">Cell membrane</keyword>
<evidence type="ECO:0000256" key="3">
    <source>
        <dbReference type="ARBA" id="ARBA00022475"/>
    </source>
</evidence>
<dbReference type="InterPro" id="IPR018107">
    <property type="entry name" value="Na-dicarboxylate_symporter_CS"/>
</dbReference>
<evidence type="ECO:0000256" key="4">
    <source>
        <dbReference type="ARBA" id="ARBA00022692"/>
    </source>
</evidence>
<dbReference type="PANTHER" id="PTHR42865">
    <property type="entry name" value="PROTON/GLUTAMATE-ASPARTATE SYMPORTER"/>
    <property type="match status" value="1"/>
</dbReference>
<dbReference type="RefSeq" id="WP_013299944.1">
    <property type="nucleotide sequence ID" value="NC_014414.1"/>
</dbReference>
<feature type="transmembrane region" description="Helical" evidence="8">
    <location>
        <begin position="69"/>
        <end position="90"/>
    </location>
</feature>